<dbReference type="Proteomes" id="UP001161247">
    <property type="component" value="Chromosome 5"/>
</dbReference>
<dbReference type="EMBL" id="OX459122">
    <property type="protein sequence ID" value="CAI9106083.1"/>
    <property type="molecule type" value="Genomic_DNA"/>
</dbReference>
<keyword evidence="1" id="KW-0132">Cell division</keyword>
<organism evidence="6 7">
    <name type="scientific">Oldenlandia corymbosa var. corymbosa</name>
    <dbReference type="NCBI Taxonomy" id="529605"/>
    <lineage>
        <taxon>Eukaryota</taxon>
        <taxon>Viridiplantae</taxon>
        <taxon>Streptophyta</taxon>
        <taxon>Embryophyta</taxon>
        <taxon>Tracheophyta</taxon>
        <taxon>Spermatophyta</taxon>
        <taxon>Magnoliopsida</taxon>
        <taxon>eudicotyledons</taxon>
        <taxon>Gunneridae</taxon>
        <taxon>Pentapetalae</taxon>
        <taxon>asterids</taxon>
        <taxon>lamiids</taxon>
        <taxon>Gentianales</taxon>
        <taxon>Rubiaceae</taxon>
        <taxon>Rubioideae</taxon>
        <taxon>Spermacoceae</taxon>
        <taxon>Hedyotis-Oldenlandia complex</taxon>
        <taxon>Oldenlandia</taxon>
    </lineage>
</organism>
<gene>
    <name evidence="6" type="ORF">OLC1_LOCUS14654</name>
</gene>
<keyword evidence="3" id="KW-0131">Cell cycle</keyword>
<dbReference type="InterPro" id="IPR039361">
    <property type="entry name" value="Cyclin"/>
</dbReference>
<evidence type="ECO:0000256" key="4">
    <source>
        <dbReference type="RuleBase" id="RU000383"/>
    </source>
</evidence>
<evidence type="ECO:0000313" key="7">
    <source>
        <dbReference type="Proteomes" id="UP001161247"/>
    </source>
</evidence>
<protein>
    <submittedName>
        <fullName evidence="6">OLC1v1005141C1</fullName>
    </submittedName>
</protein>
<evidence type="ECO:0000259" key="5">
    <source>
        <dbReference type="SMART" id="SM00385"/>
    </source>
</evidence>
<dbReference type="Pfam" id="PF00134">
    <property type="entry name" value="Cyclin_N"/>
    <property type="match status" value="1"/>
</dbReference>
<dbReference type="InterPro" id="IPR013763">
    <property type="entry name" value="Cyclin-like_dom"/>
</dbReference>
<keyword evidence="2 4" id="KW-0195">Cyclin</keyword>
<proteinExistence type="inferred from homology"/>
<dbReference type="InterPro" id="IPR036915">
    <property type="entry name" value="Cyclin-like_sf"/>
</dbReference>
<reference evidence="6" key="1">
    <citation type="submission" date="2023-03" db="EMBL/GenBank/DDBJ databases">
        <authorList>
            <person name="Julca I."/>
        </authorList>
    </citation>
    <scope>NUCLEOTIDE SEQUENCE</scope>
</reference>
<evidence type="ECO:0000256" key="3">
    <source>
        <dbReference type="ARBA" id="ARBA00023306"/>
    </source>
</evidence>
<evidence type="ECO:0000256" key="1">
    <source>
        <dbReference type="ARBA" id="ARBA00022618"/>
    </source>
</evidence>
<dbReference type="InterPro" id="IPR006671">
    <property type="entry name" value="Cyclin_N"/>
</dbReference>
<keyword evidence="7" id="KW-1185">Reference proteome</keyword>
<dbReference type="Gene3D" id="1.10.472.10">
    <property type="entry name" value="Cyclin-like"/>
    <property type="match status" value="2"/>
</dbReference>
<accession>A0AAV1DEP7</accession>
<evidence type="ECO:0000313" key="6">
    <source>
        <dbReference type="EMBL" id="CAI9106083.1"/>
    </source>
</evidence>
<dbReference type="FunFam" id="1.10.472.10:FF:000001">
    <property type="entry name" value="G2/mitotic-specific cyclin"/>
    <property type="match status" value="1"/>
</dbReference>
<comment type="similarity">
    <text evidence="4">Belongs to the cyclin family.</text>
</comment>
<sequence>MEKALWSNSGGKVLVNAGKPAGEHDKKSIAEGAAGNVRKDTVKAIPDELTPLNHHSHQPVYDSFGEECGLVKDYMGLQPDINARMRAILVDWLIEVHQKFELMPETLYIAVDIIDRLLVMKTIPRTELQLVGLASLLLAGKYEEIWLIEANDFIAISHSTCLCEDGKSILFKLGWNLTIPRRMSLVRYMKASLPYDSQVENMVFFLAELGLGNYSTTILYRSLMLAASTFLQLVALSSRLHYGQKH</sequence>
<feature type="domain" description="Cyclin-like" evidence="5">
    <location>
        <begin position="91"/>
        <end position="175"/>
    </location>
</feature>
<dbReference type="AlphaFoldDB" id="A0AAV1DEP7"/>
<evidence type="ECO:0000256" key="2">
    <source>
        <dbReference type="ARBA" id="ARBA00023127"/>
    </source>
</evidence>
<dbReference type="SUPFAM" id="SSF47954">
    <property type="entry name" value="Cyclin-like"/>
    <property type="match status" value="2"/>
</dbReference>
<dbReference type="PROSITE" id="PS00292">
    <property type="entry name" value="CYCLINS"/>
    <property type="match status" value="1"/>
</dbReference>
<dbReference type="PANTHER" id="PTHR10177">
    <property type="entry name" value="CYCLINS"/>
    <property type="match status" value="1"/>
</dbReference>
<name>A0AAV1DEP7_OLDCO</name>
<dbReference type="InterPro" id="IPR048258">
    <property type="entry name" value="Cyclins_cyclin-box"/>
</dbReference>
<dbReference type="GO" id="GO:0051301">
    <property type="term" value="P:cell division"/>
    <property type="evidence" value="ECO:0007669"/>
    <property type="project" value="UniProtKB-KW"/>
</dbReference>
<dbReference type="SMART" id="SM00385">
    <property type="entry name" value="CYCLIN"/>
    <property type="match status" value="1"/>
</dbReference>